<evidence type="ECO:0000256" key="9">
    <source>
        <dbReference type="ARBA" id="ARBA00034617"/>
    </source>
</evidence>
<dbReference type="FunFam" id="3.40.50.300:FF:001389">
    <property type="entry name" value="ATP-dependent DNA helicase RecQ"/>
    <property type="match status" value="1"/>
</dbReference>
<dbReference type="InterPro" id="IPR001650">
    <property type="entry name" value="Helicase_C-like"/>
</dbReference>
<dbReference type="GO" id="GO:0043590">
    <property type="term" value="C:bacterial nucleoid"/>
    <property type="evidence" value="ECO:0007669"/>
    <property type="project" value="TreeGrafter"/>
</dbReference>
<dbReference type="GO" id="GO:0009378">
    <property type="term" value="F:four-way junction helicase activity"/>
    <property type="evidence" value="ECO:0007669"/>
    <property type="project" value="TreeGrafter"/>
</dbReference>
<evidence type="ECO:0000259" key="14">
    <source>
        <dbReference type="PROSITE" id="PS51194"/>
    </source>
</evidence>
<dbReference type="SMART" id="SM00490">
    <property type="entry name" value="HELICc"/>
    <property type="match status" value="1"/>
</dbReference>
<reference evidence="15 16" key="1">
    <citation type="submission" date="2018-07" db="EMBL/GenBank/DDBJ databases">
        <title>Genomic Encyclopedia of Type Strains, Phase III (KMG-III): the genomes of soil and plant-associated and newly described type strains.</title>
        <authorList>
            <person name="Whitman W."/>
        </authorList>
    </citation>
    <scope>NUCLEOTIDE SEQUENCE [LARGE SCALE GENOMIC DNA]</scope>
    <source>
        <strain evidence="15 16">CECT 7958</strain>
    </source>
</reference>
<feature type="domain" description="Helicase ATP-binding" evidence="13">
    <location>
        <begin position="24"/>
        <end position="192"/>
    </location>
</feature>
<dbReference type="InterPro" id="IPR036388">
    <property type="entry name" value="WH-like_DNA-bd_sf"/>
</dbReference>
<dbReference type="InterPro" id="IPR032284">
    <property type="entry name" value="RecQ_Zn-bd"/>
</dbReference>
<evidence type="ECO:0000259" key="13">
    <source>
        <dbReference type="PROSITE" id="PS51192"/>
    </source>
</evidence>
<evidence type="ECO:0000256" key="7">
    <source>
        <dbReference type="ARBA" id="ARBA00023125"/>
    </source>
</evidence>
<sequence>MHPLEVLERYWNHTSFRPFQEDIINSVLNREDTFALLPTGGGKSVCFQIPALIQDGICIVVSPLIALMRDQVNTLKAKGIKAIALTSGMSYKDLDTQLDNCIYGNYKFLYLSPERLQQTLVQDRIQRMRVNLIAVDEAHCISQWGNDFRPAYKNITILREMHPHVNCIALTATAKHTVVDDIVENLDFINPKIFKASFARPNISYQVMHAEDKLYQLDYLLNNYPGASIIYVRNRRATTNIDNYLKSKGFSSTFYHGGITNKEKQDRLYQWSHGQTRIMVATTAFGMGIDKANVRTVIHFNLPESLESYYQEAGRAGRDGQLAHAFVLKQTIDEDHLRSQFLGTLPSVKFVKTVYNRLCNYFQISYGEGENTMHQFDFRSFCSHYKLNTSMTYNALLLLDRNAIITLNQNYNFRTKIQFITTNTVLFQYLERHLDLNILVKVLLRTYGGIFDYDTKVNLNLIVSKAKLSEKQVIAQLQRLEKDEVIRLQMADTDSEVTFLKPREDDITINPIAKTIKHQHTLKHQQIESVIRYIKNDQVCKSQQLLHYFGEPSKTPCGICSVCKAKTATTPPTATTPLELQITKALAQQALSSRQLLQQLECSQEHLLEALKRLLALKKIKLTHANTYILE</sequence>
<dbReference type="RefSeq" id="WP_114309812.1">
    <property type="nucleotide sequence ID" value="NZ_QPJO01000003.1"/>
</dbReference>
<keyword evidence="7" id="KW-0238">DNA-binding</keyword>
<protein>
    <recommendedName>
        <fullName evidence="11">ATP-dependent DNA helicase RecQ</fullName>
        <ecNumber evidence="10">5.6.2.4</ecNumber>
    </recommendedName>
    <alternativeName>
        <fullName evidence="12">DNA 3'-5' helicase RecQ</fullName>
    </alternativeName>
</protein>
<dbReference type="InterPro" id="IPR004589">
    <property type="entry name" value="DNA_helicase_ATP-dep_RecQ"/>
</dbReference>
<evidence type="ECO:0000256" key="5">
    <source>
        <dbReference type="ARBA" id="ARBA00022806"/>
    </source>
</evidence>
<dbReference type="GO" id="GO:0005737">
    <property type="term" value="C:cytoplasm"/>
    <property type="evidence" value="ECO:0007669"/>
    <property type="project" value="TreeGrafter"/>
</dbReference>
<dbReference type="SUPFAM" id="SSF52540">
    <property type="entry name" value="P-loop containing nucleoside triphosphate hydrolases"/>
    <property type="match status" value="1"/>
</dbReference>
<comment type="similarity">
    <text evidence="1">Belongs to the helicase family. RecQ subfamily.</text>
</comment>
<keyword evidence="8" id="KW-0413">Isomerase</keyword>
<dbReference type="Pfam" id="PF00271">
    <property type="entry name" value="Helicase_C"/>
    <property type="match status" value="1"/>
</dbReference>
<dbReference type="EMBL" id="QPJO01000003">
    <property type="protein sequence ID" value="RCW91288.1"/>
    <property type="molecule type" value="Genomic_DNA"/>
</dbReference>
<dbReference type="PROSITE" id="PS51194">
    <property type="entry name" value="HELICASE_CTER"/>
    <property type="match status" value="1"/>
</dbReference>
<dbReference type="Proteomes" id="UP000253436">
    <property type="component" value="Unassembled WGS sequence"/>
</dbReference>
<proteinExistence type="inferred from homology"/>
<keyword evidence="5 15" id="KW-0347">Helicase</keyword>
<feature type="domain" description="Helicase C-terminal" evidence="14">
    <location>
        <begin position="216"/>
        <end position="370"/>
    </location>
</feature>
<evidence type="ECO:0000256" key="1">
    <source>
        <dbReference type="ARBA" id="ARBA00005446"/>
    </source>
</evidence>
<evidence type="ECO:0000313" key="16">
    <source>
        <dbReference type="Proteomes" id="UP000253436"/>
    </source>
</evidence>
<dbReference type="OrthoDB" id="9763310at2"/>
<dbReference type="GO" id="GO:0030894">
    <property type="term" value="C:replisome"/>
    <property type="evidence" value="ECO:0007669"/>
    <property type="project" value="TreeGrafter"/>
</dbReference>
<dbReference type="PANTHER" id="PTHR13710">
    <property type="entry name" value="DNA HELICASE RECQ FAMILY MEMBER"/>
    <property type="match status" value="1"/>
</dbReference>
<dbReference type="GO" id="GO:0006281">
    <property type="term" value="P:DNA repair"/>
    <property type="evidence" value="ECO:0007669"/>
    <property type="project" value="TreeGrafter"/>
</dbReference>
<organism evidence="15 16">
    <name type="scientific">Winogradskyella arenosi</name>
    <dbReference type="NCBI Taxonomy" id="533325"/>
    <lineage>
        <taxon>Bacteria</taxon>
        <taxon>Pseudomonadati</taxon>
        <taxon>Bacteroidota</taxon>
        <taxon>Flavobacteriia</taxon>
        <taxon>Flavobacteriales</taxon>
        <taxon>Flavobacteriaceae</taxon>
        <taxon>Winogradskyella</taxon>
    </lineage>
</organism>
<keyword evidence="16" id="KW-1185">Reference proteome</keyword>
<dbReference type="GO" id="GO:0046872">
    <property type="term" value="F:metal ion binding"/>
    <property type="evidence" value="ECO:0007669"/>
    <property type="project" value="UniProtKB-KW"/>
</dbReference>
<dbReference type="PROSITE" id="PS51192">
    <property type="entry name" value="HELICASE_ATP_BIND_1"/>
    <property type="match status" value="1"/>
</dbReference>
<dbReference type="CDD" id="cd17920">
    <property type="entry name" value="DEXHc_RecQ"/>
    <property type="match status" value="1"/>
</dbReference>
<dbReference type="NCBIfam" id="TIGR00614">
    <property type="entry name" value="recQ_fam"/>
    <property type="match status" value="1"/>
</dbReference>
<dbReference type="SMART" id="SM00487">
    <property type="entry name" value="DEXDc"/>
    <property type="match status" value="1"/>
</dbReference>
<evidence type="ECO:0000256" key="3">
    <source>
        <dbReference type="ARBA" id="ARBA00022741"/>
    </source>
</evidence>
<dbReference type="Gene3D" id="3.40.50.300">
    <property type="entry name" value="P-loop containing nucleotide triphosphate hydrolases"/>
    <property type="match status" value="2"/>
</dbReference>
<evidence type="ECO:0000313" key="15">
    <source>
        <dbReference type="EMBL" id="RCW91288.1"/>
    </source>
</evidence>
<dbReference type="GO" id="GO:0006310">
    <property type="term" value="P:DNA recombination"/>
    <property type="evidence" value="ECO:0007669"/>
    <property type="project" value="InterPro"/>
</dbReference>
<keyword evidence="2" id="KW-0479">Metal-binding</keyword>
<evidence type="ECO:0000256" key="2">
    <source>
        <dbReference type="ARBA" id="ARBA00022723"/>
    </source>
</evidence>
<dbReference type="GO" id="GO:0043138">
    <property type="term" value="F:3'-5' DNA helicase activity"/>
    <property type="evidence" value="ECO:0007669"/>
    <property type="project" value="UniProtKB-EC"/>
</dbReference>
<keyword evidence="6" id="KW-0067">ATP-binding</keyword>
<keyword evidence="4" id="KW-0378">Hydrolase</keyword>
<dbReference type="Pfam" id="PF00270">
    <property type="entry name" value="DEAD"/>
    <property type="match status" value="1"/>
</dbReference>
<evidence type="ECO:0000256" key="6">
    <source>
        <dbReference type="ARBA" id="ARBA00022840"/>
    </source>
</evidence>
<dbReference type="GO" id="GO:0016787">
    <property type="term" value="F:hydrolase activity"/>
    <property type="evidence" value="ECO:0007669"/>
    <property type="project" value="UniProtKB-KW"/>
</dbReference>
<dbReference type="AlphaFoldDB" id="A0A368ZDM1"/>
<evidence type="ECO:0000256" key="10">
    <source>
        <dbReference type="ARBA" id="ARBA00034808"/>
    </source>
</evidence>
<evidence type="ECO:0000256" key="12">
    <source>
        <dbReference type="ARBA" id="ARBA00044550"/>
    </source>
</evidence>
<gene>
    <name evidence="15" type="ORF">DFQ08_103114</name>
</gene>
<evidence type="ECO:0000256" key="11">
    <source>
        <dbReference type="ARBA" id="ARBA00044535"/>
    </source>
</evidence>
<comment type="catalytic activity">
    <reaction evidence="9">
        <text>Couples ATP hydrolysis with the unwinding of duplex DNA by translocating in the 3'-5' direction.</text>
        <dbReference type="EC" id="5.6.2.4"/>
    </reaction>
</comment>
<name>A0A368ZDM1_9FLAO</name>
<evidence type="ECO:0000256" key="4">
    <source>
        <dbReference type="ARBA" id="ARBA00022801"/>
    </source>
</evidence>
<dbReference type="GO" id="GO:0005524">
    <property type="term" value="F:ATP binding"/>
    <property type="evidence" value="ECO:0007669"/>
    <property type="project" value="UniProtKB-KW"/>
</dbReference>
<dbReference type="Gene3D" id="1.10.10.10">
    <property type="entry name" value="Winged helix-like DNA-binding domain superfamily/Winged helix DNA-binding domain"/>
    <property type="match status" value="1"/>
</dbReference>
<comment type="caution">
    <text evidence="15">The sequence shown here is derived from an EMBL/GenBank/DDBJ whole genome shotgun (WGS) entry which is preliminary data.</text>
</comment>
<dbReference type="EC" id="5.6.2.4" evidence="10"/>
<dbReference type="PANTHER" id="PTHR13710:SF105">
    <property type="entry name" value="ATP-DEPENDENT DNA HELICASE Q1"/>
    <property type="match status" value="1"/>
</dbReference>
<dbReference type="GO" id="GO:0003677">
    <property type="term" value="F:DNA binding"/>
    <property type="evidence" value="ECO:0007669"/>
    <property type="project" value="UniProtKB-KW"/>
</dbReference>
<dbReference type="InterPro" id="IPR011545">
    <property type="entry name" value="DEAD/DEAH_box_helicase_dom"/>
</dbReference>
<dbReference type="InterPro" id="IPR014001">
    <property type="entry name" value="Helicase_ATP-bd"/>
</dbReference>
<dbReference type="InterPro" id="IPR027417">
    <property type="entry name" value="P-loop_NTPase"/>
</dbReference>
<evidence type="ECO:0000256" key="8">
    <source>
        <dbReference type="ARBA" id="ARBA00023235"/>
    </source>
</evidence>
<accession>A0A368ZDM1</accession>
<dbReference type="Pfam" id="PF16124">
    <property type="entry name" value="RecQ_Zn_bind"/>
    <property type="match status" value="1"/>
</dbReference>
<keyword evidence="3" id="KW-0547">Nucleotide-binding</keyword>